<evidence type="ECO:0000313" key="3">
    <source>
        <dbReference type="EMBL" id="KGM96010.1"/>
    </source>
</evidence>
<evidence type="ECO:0000259" key="1">
    <source>
        <dbReference type="Pfam" id="PF05651"/>
    </source>
</evidence>
<dbReference type="EMBL" id="JDRY01000087">
    <property type="protein sequence ID" value="KGM96010.1"/>
    <property type="molecule type" value="Genomic_DNA"/>
</dbReference>
<feature type="domain" description="PucR C-terminal helix-turn-helix" evidence="2">
    <location>
        <begin position="289"/>
        <end position="346"/>
    </location>
</feature>
<dbReference type="RefSeq" id="WP_039259942.1">
    <property type="nucleotide sequence ID" value="NZ_JDRY01000087.1"/>
</dbReference>
<organism evidence="3 4">
    <name type="scientific">Clostridium botulinum C/D str. DC5</name>
    <dbReference type="NCBI Taxonomy" id="1443128"/>
    <lineage>
        <taxon>Bacteria</taxon>
        <taxon>Bacillati</taxon>
        <taxon>Bacillota</taxon>
        <taxon>Clostridia</taxon>
        <taxon>Eubacteriales</taxon>
        <taxon>Clostridiaceae</taxon>
        <taxon>Clostridium</taxon>
    </lineage>
</organism>
<dbReference type="Gene3D" id="1.10.10.2840">
    <property type="entry name" value="PucR C-terminal helix-turn-helix domain"/>
    <property type="match status" value="1"/>
</dbReference>
<dbReference type="Proteomes" id="UP000030014">
    <property type="component" value="Unassembled WGS sequence"/>
</dbReference>
<dbReference type="Pfam" id="PF05651">
    <property type="entry name" value="Diacid_rec"/>
    <property type="match status" value="1"/>
</dbReference>
<protein>
    <submittedName>
        <fullName evidence="3">Sugar diacid recognition protein</fullName>
    </submittedName>
</protein>
<dbReference type="Pfam" id="PF13556">
    <property type="entry name" value="HTH_30"/>
    <property type="match status" value="1"/>
</dbReference>
<dbReference type="PANTHER" id="PTHR33744:SF16">
    <property type="entry name" value="CARBOHYDRATE DIACID REGULATOR"/>
    <property type="match status" value="1"/>
</dbReference>
<reference evidence="3 4" key="1">
    <citation type="submission" date="2014-01" db="EMBL/GenBank/DDBJ databases">
        <title>Plasmidome dynamics in the species complex Clostridium novyi sensu lato converts strains of independent lineages into distinctly different pathogens.</title>
        <authorList>
            <person name="Skarin H."/>
            <person name="Segerman B."/>
        </authorList>
    </citation>
    <scope>NUCLEOTIDE SEQUENCE [LARGE SCALE GENOMIC DNA]</scope>
    <source>
        <strain evidence="3 4">DC5</strain>
    </source>
</reference>
<proteinExistence type="predicted"/>
<evidence type="ECO:0000313" key="4">
    <source>
        <dbReference type="Proteomes" id="UP000030014"/>
    </source>
</evidence>
<comment type="caution">
    <text evidence="3">The sequence shown here is derived from an EMBL/GenBank/DDBJ whole genome shotgun (WGS) entry which is preliminary data.</text>
</comment>
<dbReference type="InterPro" id="IPR051448">
    <property type="entry name" value="CdaR-like_regulators"/>
</dbReference>
<dbReference type="InterPro" id="IPR042070">
    <property type="entry name" value="PucR_C-HTH_sf"/>
</dbReference>
<dbReference type="InterPro" id="IPR008599">
    <property type="entry name" value="Diacid_rec"/>
</dbReference>
<dbReference type="InterPro" id="IPR025736">
    <property type="entry name" value="PucR_C-HTH_dom"/>
</dbReference>
<dbReference type="PANTHER" id="PTHR33744">
    <property type="entry name" value="CARBOHYDRATE DIACID REGULATOR"/>
    <property type="match status" value="1"/>
</dbReference>
<accession>A0A0A0I8M3</accession>
<name>A0A0A0I8M3_CLOBO</name>
<feature type="domain" description="Putative sugar diacid recognition" evidence="1">
    <location>
        <begin position="4"/>
        <end position="133"/>
    </location>
</feature>
<sequence length="351" mass="40287">MIKLTEEIAESIVDRMMNVVPYNINIMNDRGVIIASGDKCRIGHLHEGAVDAIKRDKLNLIYEDNGGAKPGVNMPIYFNKNLMGVIGISGNPNEVVSFASIVKATAELLIKQDYMFNERRIREQIEEEFLYQWSYLDSKYDEGFIQRAEVLGINFSVRRVAVIVIGENKSKNMNIIKNYIYDCEYTIRFNAESILIFMKSDKELFKRILNLYNNLGGNVKIGIGLEENIMTNSVQEALRAIEINDKLALNYDICKYSEVSFIDVISNNIKGEENINLIEKLKSFKNLDLVQTLISYIMLNCETTATSEKLHIHRNSLSYRLKKIYEVTGKDPKNIMDLLELFVACILYKLK</sequence>
<dbReference type="AlphaFoldDB" id="A0A0A0I8M3"/>
<gene>
    <name evidence="3" type="ORF">Z955_13465</name>
</gene>
<evidence type="ECO:0000259" key="2">
    <source>
        <dbReference type="Pfam" id="PF13556"/>
    </source>
</evidence>